<comment type="caution">
    <text evidence="2">The sequence shown here is derived from an EMBL/GenBank/DDBJ whole genome shotgun (WGS) entry which is preliminary data.</text>
</comment>
<gene>
    <name evidence="2" type="ORF">J5Y06_07320</name>
</gene>
<accession>A0A8J7QYS2</accession>
<evidence type="ECO:0000313" key="3">
    <source>
        <dbReference type="Proteomes" id="UP000666240"/>
    </source>
</evidence>
<feature type="compositionally biased region" description="Basic and acidic residues" evidence="1">
    <location>
        <begin position="126"/>
        <end position="135"/>
    </location>
</feature>
<reference evidence="2" key="1">
    <citation type="submission" date="2021-03" db="EMBL/GenBank/DDBJ databases">
        <title>Genome sequencing and assembly of Tianweitania sediminis.</title>
        <authorList>
            <person name="Chhetri G."/>
        </authorList>
    </citation>
    <scope>NUCLEOTIDE SEQUENCE</scope>
    <source>
        <strain evidence="2">Z8</strain>
    </source>
</reference>
<feature type="region of interest" description="Disordered" evidence="1">
    <location>
        <begin position="116"/>
        <end position="135"/>
    </location>
</feature>
<sequence length="135" mass="14388">MSRLVQSEPIGEVVELAGSLNDMQIVRWASGYCPPVGTKLFAHPQLGERSAASEPEQDAGLRPCPFCGASGDDLMVFCDPDEGSNNSGSSRRIQCAGCNIEAPFYASKAEAVSAWNSRSRQLAPDADARREAAPE</sequence>
<protein>
    <submittedName>
        <fullName evidence="2">Lar family restriction alleviation protein</fullName>
    </submittedName>
</protein>
<proteinExistence type="predicted"/>
<evidence type="ECO:0000313" key="2">
    <source>
        <dbReference type="EMBL" id="MBP0438455.1"/>
    </source>
</evidence>
<organism evidence="2 3">
    <name type="scientific">Tianweitania sediminis</name>
    <dbReference type="NCBI Taxonomy" id="1502156"/>
    <lineage>
        <taxon>Bacteria</taxon>
        <taxon>Pseudomonadati</taxon>
        <taxon>Pseudomonadota</taxon>
        <taxon>Alphaproteobacteria</taxon>
        <taxon>Hyphomicrobiales</taxon>
        <taxon>Phyllobacteriaceae</taxon>
        <taxon>Tianweitania</taxon>
    </lineage>
</organism>
<evidence type="ECO:0000256" key="1">
    <source>
        <dbReference type="SAM" id="MobiDB-lite"/>
    </source>
</evidence>
<dbReference type="AlphaFoldDB" id="A0A8J7QYS2"/>
<keyword evidence="3" id="KW-1185">Reference proteome</keyword>
<dbReference type="RefSeq" id="WP_209334498.1">
    <property type="nucleotide sequence ID" value="NZ_JAGIYY010000002.1"/>
</dbReference>
<dbReference type="NCBIfam" id="TIGR03655">
    <property type="entry name" value="anti_R_Lar"/>
    <property type="match status" value="1"/>
</dbReference>
<name>A0A8J7QYS2_9HYPH</name>
<dbReference type="Proteomes" id="UP000666240">
    <property type="component" value="Unassembled WGS sequence"/>
</dbReference>
<dbReference type="InterPro" id="IPR019908">
    <property type="entry name" value="Toxin_RalR"/>
</dbReference>
<dbReference type="EMBL" id="JAGIYY010000002">
    <property type="protein sequence ID" value="MBP0438455.1"/>
    <property type="molecule type" value="Genomic_DNA"/>
</dbReference>